<dbReference type="GO" id="GO:0006083">
    <property type="term" value="P:acetate metabolic process"/>
    <property type="evidence" value="ECO:0007669"/>
    <property type="project" value="TreeGrafter"/>
</dbReference>
<comment type="catalytic activity">
    <reaction evidence="5">
        <text>acetate + ATP = acetyl phosphate + ADP</text>
        <dbReference type="Rhea" id="RHEA:11352"/>
        <dbReference type="ChEBI" id="CHEBI:22191"/>
        <dbReference type="ChEBI" id="CHEBI:30089"/>
        <dbReference type="ChEBI" id="CHEBI:30616"/>
        <dbReference type="ChEBI" id="CHEBI:456216"/>
        <dbReference type="EC" id="2.7.2.1"/>
    </reaction>
</comment>
<evidence type="ECO:0000256" key="1">
    <source>
        <dbReference type="ARBA" id="ARBA00022679"/>
    </source>
</evidence>
<dbReference type="InterPro" id="IPR043129">
    <property type="entry name" value="ATPase_NBD"/>
</dbReference>
<dbReference type="PANTHER" id="PTHR21060:SF15">
    <property type="entry name" value="ACETATE KINASE-RELATED"/>
    <property type="match status" value="1"/>
</dbReference>
<organism evidence="6 7">
    <name type="scientific">Dacryopinax primogenitus (strain DJM 731)</name>
    <name type="common">Brown rot fungus</name>
    <dbReference type="NCBI Taxonomy" id="1858805"/>
    <lineage>
        <taxon>Eukaryota</taxon>
        <taxon>Fungi</taxon>
        <taxon>Dikarya</taxon>
        <taxon>Basidiomycota</taxon>
        <taxon>Agaricomycotina</taxon>
        <taxon>Dacrymycetes</taxon>
        <taxon>Dacrymycetales</taxon>
        <taxon>Dacrymycetaceae</taxon>
        <taxon>Dacryopinax</taxon>
    </lineage>
</organism>
<evidence type="ECO:0000313" key="6">
    <source>
        <dbReference type="EMBL" id="EJU02060.1"/>
    </source>
</evidence>
<dbReference type="PROSITE" id="PS01075">
    <property type="entry name" value="ACETATE_KINASE_1"/>
    <property type="match status" value="1"/>
</dbReference>
<dbReference type="SUPFAM" id="SSF53067">
    <property type="entry name" value="Actin-like ATPase domain"/>
    <property type="match status" value="2"/>
</dbReference>
<accession>M5G1H6</accession>
<comment type="cofactor">
    <cofactor evidence="5">
        <name>Mg(2+)</name>
        <dbReference type="ChEBI" id="CHEBI:18420"/>
    </cofactor>
</comment>
<keyword evidence="3 5" id="KW-0418">Kinase</keyword>
<keyword evidence="4 5" id="KW-0067">ATP-binding</keyword>
<evidence type="ECO:0000313" key="7">
    <source>
        <dbReference type="Proteomes" id="UP000030653"/>
    </source>
</evidence>
<dbReference type="GO" id="GO:0006085">
    <property type="term" value="P:acetyl-CoA biosynthetic process"/>
    <property type="evidence" value="ECO:0007669"/>
    <property type="project" value="UniProtKB-UniRule"/>
</dbReference>
<dbReference type="PANTHER" id="PTHR21060">
    <property type="entry name" value="ACETATE KINASE"/>
    <property type="match status" value="1"/>
</dbReference>
<feature type="binding site" evidence="5">
    <location>
        <position position="437"/>
    </location>
    <ligand>
        <name>Mg(2+)</name>
        <dbReference type="ChEBI" id="CHEBI:18420"/>
    </ligand>
</feature>
<keyword evidence="1 5" id="KW-0808">Transferase</keyword>
<feature type="binding site" evidence="5">
    <location>
        <position position="23"/>
    </location>
    <ligand>
        <name>ATP</name>
        <dbReference type="ChEBI" id="CHEBI:30616"/>
    </ligand>
</feature>
<dbReference type="PRINTS" id="PR00471">
    <property type="entry name" value="ACETATEKNASE"/>
</dbReference>
<dbReference type="RefSeq" id="XP_040628957.1">
    <property type="nucleotide sequence ID" value="XM_040772805.1"/>
</dbReference>
<dbReference type="GeneID" id="63687867"/>
<feature type="binding site" evidence="5">
    <location>
        <begin position="382"/>
        <end position="386"/>
    </location>
    <ligand>
        <name>ATP</name>
        <dbReference type="ChEBI" id="CHEBI:30616"/>
    </ligand>
</feature>
<feature type="site" description="Transition state stabilizer" evidence="5">
    <location>
        <position position="208"/>
    </location>
</feature>
<feature type="binding site" evidence="5">
    <location>
        <position position="116"/>
    </location>
    <ligand>
        <name>substrate</name>
    </ligand>
</feature>
<keyword evidence="5" id="KW-0479">Metal-binding</keyword>
<sequence>MPEPADIENKLILAVNCGSSSIKFKLYTASSLRSIFSGSASNVEQKGLKPVIKYTVLHNEHGHEEEEKHQEEEDEHMPYELVFERIITLLEESQLKHFAGEDHERPRDLIRLVAHRVVHGGTQSEPMVLWPGHEEGIDLLDKLAEFAPLHNHRSIIVVKSCLEHLSAAHQVLCYDTLFHHTIPAKVYTYPIAPPKEPSPVPLRRYGFHGLSYSAILRSVSNYLGKKEEDTNLVVAHLGSGASMCLIRSGKSEDTTMGLSPLEGLPGGTRTGCVDPVLIFHHTPSSVEIVSYKGTDITKAELVLNTDGGLQALAGTSDFGQIISHLPQGFDPFSLDISPDDKYAFTYALFLDRVCNFLGSYLNKLKGHPTLPTHLDGIVFSGGIGEHATRLRADIAKYLHWLGAELDSQANGLDSDDVVIKISTESSKIPMFICKTDEEQQCARMAHPYLF</sequence>
<evidence type="ECO:0000256" key="5">
    <source>
        <dbReference type="HAMAP-Rule" id="MF_03131"/>
    </source>
</evidence>
<dbReference type="AlphaFoldDB" id="M5G1H6"/>
<keyword evidence="2 5" id="KW-0547">Nucleotide-binding</keyword>
<dbReference type="GO" id="GO:0000287">
    <property type="term" value="F:magnesium ion binding"/>
    <property type="evidence" value="ECO:0007669"/>
    <property type="project" value="UniProtKB-UniRule"/>
</dbReference>
<dbReference type="InterPro" id="IPR004372">
    <property type="entry name" value="Ac/propionate_kinase"/>
</dbReference>
<evidence type="ECO:0000256" key="2">
    <source>
        <dbReference type="ARBA" id="ARBA00022741"/>
    </source>
</evidence>
<dbReference type="InterPro" id="IPR000890">
    <property type="entry name" value="Aliphatic_acid_kin_short-chain"/>
</dbReference>
<comment type="caution">
    <text evidence="5">Lacks conserved residue(s) required for the propagation of feature annotation.</text>
</comment>
<dbReference type="UniPathway" id="UPA00340">
    <property type="reaction ID" value="UER00458"/>
</dbReference>
<gene>
    <name evidence="6" type="ORF">DACRYDRAFT_22444</name>
</gene>
<protein>
    <recommendedName>
        <fullName evidence="5">Probable acetate kinase</fullName>
        <ecNumber evidence="5">2.7.2.1</ecNumber>
    </recommendedName>
    <alternativeName>
        <fullName evidence="5">Acetokinase</fullName>
    </alternativeName>
</protein>
<dbReference type="HAMAP" id="MF_00020">
    <property type="entry name" value="Acetate_kinase"/>
    <property type="match status" value="1"/>
</dbReference>
<dbReference type="GO" id="GO:0008776">
    <property type="term" value="F:acetate kinase activity"/>
    <property type="evidence" value="ECO:0007669"/>
    <property type="project" value="UniProtKB-UniRule"/>
</dbReference>
<evidence type="ECO:0000256" key="4">
    <source>
        <dbReference type="ARBA" id="ARBA00022840"/>
    </source>
</evidence>
<keyword evidence="7" id="KW-1185">Reference proteome</keyword>
<dbReference type="OrthoDB" id="67445at2759"/>
<proteinExistence type="inferred from homology"/>
<dbReference type="InterPro" id="IPR023865">
    <property type="entry name" value="Aliphatic_acid_kinase_CS"/>
</dbReference>
<dbReference type="EC" id="2.7.2.1" evidence="5"/>
<reference evidence="6 7" key="1">
    <citation type="journal article" date="2012" name="Science">
        <title>The Paleozoic origin of enzymatic lignin decomposition reconstructed from 31 fungal genomes.</title>
        <authorList>
            <person name="Floudas D."/>
            <person name="Binder M."/>
            <person name="Riley R."/>
            <person name="Barry K."/>
            <person name="Blanchette R.A."/>
            <person name="Henrissat B."/>
            <person name="Martinez A.T."/>
            <person name="Otillar R."/>
            <person name="Spatafora J.W."/>
            <person name="Yadav J.S."/>
            <person name="Aerts A."/>
            <person name="Benoit I."/>
            <person name="Boyd A."/>
            <person name="Carlson A."/>
            <person name="Copeland A."/>
            <person name="Coutinho P.M."/>
            <person name="de Vries R.P."/>
            <person name="Ferreira P."/>
            <person name="Findley K."/>
            <person name="Foster B."/>
            <person name="Gaskell J."/>
            <person name="Glotzer D."/>
            <person name="Gorecki P."/>
            <person name="Heitman J."/>
            <person name="Hesse C."/>
            <person name="Hori C."/>
            <person name="Igarashi K."/>
            <person name="Jurgens J.A."/>
            <person name="Kallen N."/>
            <person name="Kersten P."/>
            <person name="Kohler A."/>
            <person name="Kuees U."/>
            <person name="Kumar T.K.A."/>
            <person name="Kuo A."/>
            <person name="LaButti K."/>
            <person name="Larrondo L.F."/>
            <person name="Lindquist E."/>
            <person name="Ling A."/>
            <person name="Lombard V."/>
            <person name="Lucas S."/>
            <person name="Lundell T."/>
            <person name="Martin R."/>
            <person name="McLaughlin D.J."/>
            <person name="Morgenstern I."/>
            <person name="Morin E."/>
            <person name="Murat C."/>
            <person name="Nagy L.G."/>
            <person name="Nolan M."/>
            <person name="Ohm R.A."/>
            <person name="Patyshakuliyeva A."/>
            <person name="Rokas A."/>
            <person name="Ruiz-Duenas F.J."/>
            <person name="Sabat G."/>
            <person name="Salamov A."/>
            <person name="Samejima M."/>
            <person name="Schmutz J."/>
            <person name="Slot J.C."/>
            <person name="St John F."/>
            <person name="Stenlid J."/>
            <person name="Sun H."/>
            <person name="Sun S."/>
            <person name="Syed K."/>
            <person name="Tsang A."/>
            <person name="Wiebenga A."/>
            <person name="Young D."/>
            <person name="Pisabarro A."/>
            <person name="Eastwood D.C."/>
            <person name="Martin F."/>
            <person name="Cullen D."/>
            <person name="Grigoriev I.V."/>
            <person name="Hibbett D.S."/>
        </authorList>
    </citation>
    <scope>NUCLEOTIDE SEQUENCE [LARGE SCALE GENOMIC DNA]</scope>
    <source>
        <strain evidence="6 7">DJM-731 SS1</strain>
    </source>
</reference>
<keyword evidence="5" id="KW-0460">Magnesium</keyword>
<comment type="similarity">
    <text evidence="5">Belongs to the acetokinase family.</text>
</comment>
<dbReference type="Gene3D" id="3.30.420.40">
    <property type="match status" value="2"/>
</dbReference>
<dbReference type="EMBL" id="JH795863">
    <property type="protein sequence ID" value="EJU02060.1"/>
    <property type="molecule type" value="Genomic_DNA"/>
</dbReference>
<dbReference type="GO" id="GO:0005524">
    <property type="term" value="F:ATP binding"/>
    <property type="evidence" value="ECO:0007669"/>
    <property type="project" value="UniProtKB-KW"/>
</dbReference>
<feature type="site" description="Transition state stabilizer" evidence="5">
    <location>
        <position position="269"/>
    </location>
</feature>
<dbReference type="Pfam" id="PF00871">
    <property type="entry name" value="Acetate_kinase"/>
    <property type="match status" value="1"/>
</dbReference>
<feature type="binding site" evidence="5">
    <location>
        <begin position="236"/>
        <end position="240"/>
    </location>
    <ligand>
        <name>ATP</name>
        <dbReference type="ChEBI" id="CHEBI:30616"/>
    </ligand>
</feature>
<feature type="binding site" evidence="5">
    <location>
        <position position="16"/>
    </location>
    <ligand>
        <name>Mg(2+)</name>
        <dbReference type="ChEBI" id="CHEBI:18420"/>
    </ligand>
</feature>
<feature type="active site" description="Proton donor/acceptor" evidence="5">
    <location>
        <position position="175"/>
    </location>
</feature>
<comment type="pathway">
    <text evidence="5">Metabolic intermediate biosynthesis; acetyl-CoA biosynthesis; acetyl-CoA from acetate: step 1/2.</text>
</comment>
<dbReference type="HOGENOM" id="CLU_020352_1_0_1"/>
<dbReference type="OMA" id="HKYVSQR"/>
<dbReference type="Proteomes" id="UP000030653">
    <property type="component" value="Unassembled WGS sequence"/>
</dbReference>
<evidence type="ECO:0000256" key="3">
    <source>
        <dbReference type="ARBA" id="ARBA00022777"/>
    </source>
</evidence>
<name>M5G1H6_DACPD</name>
<dbReference type="STRING" id="1858805.M5G1H6"/>